<sequence length="125" mass="12830">MDRFEPLRLFVAGADHGGLSTAARPEGVAPSTTSLALGFREGARTFSVRVSGDRMANDGGTLRGWATAGAGPVLTSSCDIEDDLATGRLGTALEPHPDPGAGRGPRGAVFRRRAGLTGARVTNRG</sequence>
<dbReference type="AlphaFoldDB" id="A0A9E6R7V1"/>
<protein>
    <submittedName>
        <fullName evidence="2">Uncharacterized protein</fullName>
    </submittedName>
</protein>
<dbReference type="KEGG" id="cmet:K6K41_13955"/>
<dbReference type="Proteomes" id="UP000825701">
    <property type="component" value="Chromosome"/>
</dbReference>
<accession>A0A9E6R7V1</accession>
<evidence type="ECO:0000313" key="3">
    <source>
        <dbReference type="Proteomes" id="UP000825701"/>
    </source>
</evidence>
<reference evidence="2" key="1">
    <citation type="submission" date="2021-08" db="EMBL/GenBank/DDBJ databases">
        <authorList>
            <person name="Zhang H."/>
            <person name="Xu M."/>
            <person name="Yu Z."/>
            <person name="Yang L."/>
            <person name="Cai Y."/>
        </authorList>
    </citation>
    <scope>NUCLEOTIDE SEQUENCE</scope>
    <source>
        <strain evidence="2">CHL1</strain>
    </source>
</reference>
<evidence type="ECO:0000256" key="1">
    <source>
        <dbReference type="SAM" id="MobiDB-lite"/>
    </source>
</evidence>
<name>A0A9E6R7V1_9HYPH</name>
<dbReference type="Gene3D" id="3.40.190.10">
    <property type="entry name" value="Periplasmic binding protein-like II"/>
    <property type="match status" value="1"/>
</dbReference>
<gene>
    <name evidence="2" type="ORF">K6K41_13955</name>
</gene>
<evidence type="ECO:0000313" key="2">
    <source>
        <dbReference type="EMBL" id="QZN98257.1"/>
    </source>
</evidence>
<feature type="region of interest" description="Disordered" evidence="1">
    <location>
        <begin position="89"/>
        <end position="125"/>
    </location>
</feature>
<proteinExistence type="predicted"/>
<keyword evidence="3" id="KW-1185">Reference proteome</keyword>
<dbReference type="EMBL" id="CP081869">
    <property type="protein sequence ID" value="QZN98257.1"/>
    <property type="molecule type" value="Genomic_DNA"/>
</dbReference>
<dbReference type="RefSeq" id="WP_261401159.1">
    <property type="nucleotide sequence ID" value="NZ_CP081869.1"/>
</dbReference>
<organism evidence="2 3">
    <name type="scientific">Chenggangzhangella methanolivorans</name>
    <dbReference type="NCBI Taxonomy" id="1437009"/>
    <lineage>
        <taxon>Bacteria</taxon>
        <taxon>Pseudomonadati</taxon>
        <taxon>Pseudomonadota</taxon>
        <taxon>Alphaproteobacteria</taxon>
        <taxon>Hyphomicrobiales</taxon>
        <taxon>Methylopilaceae</taxon>
        <taxon>Chenggangzhangella</taxon>
    </lineage>
</organism>